<dbReference type="InterPro" id="IPR011010">
    <property type="entry name" value="DNA_brk_join_enz"/>
</dbReference>
<dbReference type="PROSITE" id="PS51900">
    <property type="entry name" value="CB"/>
    <property type="match status" value="1"/>
</dbReference>
<accession>A0ABN2R4Z8</accession>
<evidence type="ECO:0000256" key="3">
    <source>
        <dbReference type="PROSITE-ProRule" id="PRU01248"/>
    </source>
</evidence>
<proteinExistence type="predicted"/>
<keyword evidence="2" id="KW-0233">DNA recombination</keyword>
<dbReference type="InterPro" id="IPR044068">
    <property type="entry name" value="CB"/>
</dbReference>
<dbReference type="EMBL" id="BAAAQM010000009">
    <property type="protein sequence ID" value="GAA1963464.1"/>
    <property type="molecule type" value="Genomic_DNA"/>
</dbReference>
<keyword evidence="6" id="KW-1185">Reference proteome</keyword>
<feature type="domain" description="Core-binding (CB)" evidence="4">
    <location>
        <begin position="7"/>
        <end position="95"/>
    </location>
</feature>
<dbReference type="Proteomes" id="UP001499854">
    <property type="component" value="Unassembled WGS sequence"/>
</dbReference>
<dbReference type="InterPro" id="IPR010998">
    <property type="entry name" value="Integrase_recombinase_N"/>
</dbReference>
<dbReference type="PANTHER" id="PTHR30349">
    <property type="entry name" value="PHAGE INTEGRASE-RELATED"/>
    <property type="match status" value="1"/>
</dbReference>
<reference evidence="5 6" key="1">
    <citation type="journal article" date="2019" name="Int. J. Syst. Evol. Microbiol.">
        <title>The Global Catalogue of Microorganisms (GCM) 10K type strain sequencing project: providing services to taxonomists for standard genome sequencing and annotation.</title>
        <authorList>
            <consortium name="The Broad Institute Genomics Platform"/>
            <consortium name="The Broad Institute Genome Sequencing Center for Infectious Disease"/>
            <person name="Wu L."/>
            <person name="Ma J."/>
        </authorList>
    </citation>
    <scope>NUCLEOTIDE SEQUENCE [LARGE SCALE GENOMIC DNA]</scope>
    <source>
        <strain evidence="5 6">JCM 16013</strain>
    </source>
</reference>
<dbReference type="Gene3D" id="1.10.443.10">
    <property type="entry name" value="Intergrase catalytic core"/>
    <property type="match status" value="1"/>
</dbReference>
<sequence length="456" mass="52297">MTDPDYRVDARLTRYFSRSSFAHLARETKRNYTTDCCLFFNFLWLRGKNWCDAEPEDLLDFEDWRRWSPRNPQRIGGAKWNRELAAIRHLYTWAVAKRYVSASPVIEREMMSRTGEVVRIPAARAKDVRSSNVKWLTPRTYRLWRDVGLRGYDAYGRRDPSWRGRHDDRNAAFSDVLFSSGVRRSEGGSLLTIEVPDRTGEGRRFYAGRLGREVTKSKRERTFYVSAEALAAVDAYCATSRRAVIRRAQAAGRYEKLAGAVVVTRGTGRSGSMLHWTDRRGRKVERALTTLTVVERASLLIEGPGGLEPLWLWLSQDGTPFWPHSWEAVYRAGSERCQRVLAGRVASPPFMTPHMARHSFALHMLVALQHVHDQRFGLTPEERRDFRLLYGDVWRMVKDLLGHRSEETTRDIYLAPVADLQVRSLLLEEPSKDTTDLLAAIAAASHRVLDTEAVVA</sequence>
<comment type="caution">
    <text evidence="5">The sequence shown here is derived from an EMBL/GenBank/DDBJ whole genome shotgun (WGS) entry which is preliminary data.</text>
</comment>
<evidence type="ECO:0000256" key="2">
    <source>
        <dbReference type="ARBA" id="ARBA00023172"/>
    </source>
</evidence>
<dbReference type="InterPro" id="IPR050090">
    <property type="entry name" value="Tyrosine_recombinase_XerCD"/>
</dbReference>
<dbReference type="SUPFAM" id="SSF47823">
    <property type="entry name" value="lambda integrase-like, N-terminal domain"/>
    <property type="match status" value="1"/>
</dbReference>
<name>A0ABN2R4Z8_9ACTN</name>
<dbReference type="SUPFAM" id="SSF56349">
    <property type="entry name" value="DNA breaking-rejoining enzymes"/>
    <property type="match status" value="1"/>
</dbReference>
<evidence type="ECO:0000313" key="6">
    <source>
        <dbReference type="Proteomes" id="UP001499854"/>
    </source>
</evidence>
<keyword evidence="1 3" id="KW-0238">DNA-binding</keyword>
<organism evidence="5 6">
    <name type="scientific">Catenulispora subtropica</name>
    <dbReference type="NCBI Taxonomy" id="450798"/>
    <lineage>
        <taxon>Bacteria</taxon>
        <taxon>Bacillati</taxon>
        <taxon>Actinomycetota</taxon>
        <taxon>Actinomycetes</taxon>
        <taxon>Catenulisporales</taxon>
        <taxon>Catenulisporaceae</taxon>
        <taxon>Catenulispora</taxon>
    </lineage>
</organism>
<evidence type="ECO:0000259" key="4">
    <source>
        <dbReference type="PROSITE" id="PS51900"/>
    </source>
</evidence>
<protein>
    <submittedName>
        <fullName evidence="5">Site-specific integrase</fullName>
    </submittedName>
</protein>
<dbReference type="PANTHER" id="PTHR30349:SF64">
    <property type="entry name" value="PROPHAGE INTEGRASE INTD-RELATED"/>
    <property type="match status" value="1"/>
</dbReference>
<dbReference type="InterPro" id="IPR013762">
    <property type="entry name" value="Integrase-like_cat_sf"/>
</dbReference>
<gene>
    <name evidence="5" type="ORF">GCM10009838_20630</name>
</gene>
<evidence type="ECO:0000256" key="1">
    <source>
        <dbReference type="ARBA" id="ARBA00023125"/>
    </source>
</evidence>
<evidence type="ECO:0000313" key="5">
    <source>
        <dbReference type="EMBL" id="GAA1963464.1"/>
    </source>
</evidence>
<dbReference type="Gene3D" id="1.10.150.130">
    <property type="match status" value="1"/>
</dbReference>